<evidence type="ECO:0000256" key="6">
    <source>
        <dbReference type="ARBA" id="ARBA00022723"/>
    </source>
</evidence>
<feature type="binding site" evidence="9">
    <location>
        <position position="217"/>
    </location>
    <ligand>
        <name>Mg(2+)</name>
        <dbReference type="ChEBI" id="CHEBI:18420"/>
        <label>1</label>
        <note>catalytic</note>
    </ligand>
</feature>
<evidence type="ECO:0000256" key="8">
    <source>
        <dbReference type="ARBA" id="ARBA00022842"/>
    </source>
</evidence>
<sequence>MVTVLQSSLIQVMVGAVRKACKGVARDFGEITELQVSKKGPGDFVTAADKRVEAALKEELLRVRPGYGFLGEESGEVIGTDKTHRWIVDPIDGTTNFMHGIPHFACTIALERENEIVAGVTFNPVTNDLYWAEKGKGAYHNDRRLRVSGRKTLDDALIGTGLPFIGKAGHAQALKELHQIMQRTVGIRRNGAASLDLAWVAAGQLDAFWERGLKPWDMAAGLLFIHEAGGKFGSIDNDERSPLLTGDLICGNLELYPLLLEKLHLAK</sequence>
<keyword evidence="12" id="KW-1185">Reference proteome</keyword>
<evidence type="ECO:0000313" key="11">
    <source>
        <dbReference type="EMBL" id="SCW45533.1"/>
    </source>
</evidence>
<dbReference type="EC" id="3.1.3.25" evidence="4 10"/>
<evidence type="ECO:0000256" key="9">
    <source>
        <dbReference type="PIRSR" id="PIRSR600760-2"/>
    </source>
</evidence>
<feature type="binding site" evidence="9">
    <location>
        <position position="72"/>
    </location>
    <ligand>
        <name>Mg(2+)</name>
        <dbReference type="ChEBI" id="CHEBI:18420"/>
        <label>1</label>
        <note>catalytic</note>
    </ligand>
</feature>
<organism evidence="11 12">
    <name type="scientific">Asticcacaulis taihuensis</name>
    <dbReference type="NCBI Taxonomy" id="260084"/>
    <lineage>
        <taxon>Bacteria</taxon>
        <taxon>Pseudomonadati</taxon>
        <taxon>Pseudomonadota</taxon>
        <taxon>Alphaproteobacteria</taxon>
        <taxon>Caulobacterales</taxon>
        <taxon>Caulobacteraceae</taxon>
        <taxon>Asticcacaulis</taxon>
    </lineage>
</organism>
<reference evidence="12" key="1">
    <citation type="submission" date="2016-10" db="EMBL/GenBank/DDBJ databases">
        <authorList>
            <person name="Varghese N."/>
            <person name="Submissions S."/>
        </authorList>
    </citation>
    <scope>NUCLEOTIDE SEQUENCE [LARGE SCALE GENOMIC DNA]</scope>
    <source>
        <strain evidence="12">CGMCC 1.3431</strain>
    </source>
</reference>
<dbReference type="PROSITE" id="PS00629">
    <property type="entry name" value="IMP_1"/>
    <property type="match status" value="1"/>
</dbReference>
<protein>
    <recommendedName>
        <fullName evidence="5 10">Inositol-1-monophosphatase</fullName>
        <ecNumber evidence="4 10">3.1.3.25</ecNumber>
    </recommendedName>
</protein>
<comment type="similarity">
    <text evidence="3 10">Belongs to the inositol monophosphatase superfamily.</text>
</comment>
<dbReference type="InterPro" id="IPR000760">
    <property type="entry name" value="Inositol_monophosphatase-like"/>
</dbReference>
<dbReference type="GO" id="GO:0007165">
    <property type="term" value="P:signal transduction"/>
    <property type="evidence" value="ECO:0007669"/>
    <property type="project" value="TreeGrafter"/>
</dbReference>
<dbReference type="OrthoDB" id="9785695at2"/>
<dbReference type="GO" id="GO:0006020">
    <property type="term" value="P:inositol metabolic process"/>
    <property type="evidence" value="ECO:0007669"/>
    <property type="project" value="TreeGrafter"/>
</dbReference>
<evidence type="ECO:0000256" key="1">
    <source>
        <dbReference type="ARBA" id="ARBA00001033"/>
    </source>
</evidence>
<dbReference type="Proteomes" id="UP000199150">
    <property type="component" value="Unassembled WGS sequence"/>
</dbReference>
<dbReference type="EMBL" id="FMTS01000001">
    <property type="protein sequence ID" value="SCW45533.1"/>
    <property type="molecule type" value="Genomic_DNA"/>
</dbReference>
<dbReference type="PRINTS" id="PR00377">
    <property type="entry name" value="IMPHPHTASES"/>
</dbReference>
<dbReference type="InterPro" id="IPR020583">
    <property type="entry name" value="Inositol_monoP_metal-BS"/>
</dbReference>
<dbReference type="GO" id="GO:0046872">
    <property type="term" value="F:metal ion binding"/>
    <property type="evidence" value="ECO:0007669"/>
    <property type="project" value="UniProtKB-KW"/>
</dbReference>
<dbReference type="Gene3D" id="3.40.190.80">
    <property type="match status" value="1"/>
</dbReference>
<dbReference type="FunFam" id="3.30.540.10:FF:000003">
    <property type="entry name" value="Inositol-1-monophosphatase"/>
    <property type="match status" value="1"/>
</dbReference>
<dbReference type="PANTHER" id="PTHR20854">
    <property type="entry name" value="INOSITOL MONOPHOSPHATASE"/>
    <property type="match status" value="1"/>
</dbReference>
<dbReference type="InterPro" id="IPR033942">
    <property type="entry name" value="IMPase"/>
</dbReference>
<feature type="binding site" evidence="9">
    <location>
        <position position="91"/>
    </location>
    <ligand>
        <name>Mg(2+)</name>
        <dbReference type="ChEBI" id="CHEBI:18420"/>
        <label>1</label>
        <note>catalytic</note>
    </ligand>
</feature>
<evidence type="ECO:0000256" key="10">
    <source>
        <dbReference type="RuleBase" id="RU364068"/>
    </source>
</evidence>
<gene>
    <name evidence="11" type="ORF">SAMN02927928_1352</name>
</gene>
<evidence type="ECO:0000256" key="2">
    <source>
        <dbReference type="ARBA" id="ARBA00001946"/>
    </source>
</evidence>
<dbReference type="STRING" id="260084.SAMN02927928_1352"/>
<keyword evidence="8 9" id="KW-0460">Magnesium</keyword>
<accession>A0A1G4QLL9</accession>
<dbReference type="SUPFAM" id="SSF56655">
    <property type="entry name" value="Carbohydrate phosphatase"/>
    <property type="match status" value="1"/>
</dbReference>
<dbReference type="Pfam" id="PF00459">
    <property type="entry name" value="Inositol_P"/>
    <property type="match status" value="1"/>
</dbReference>
<evidence type="ECO:0000256" key="7">
    <source>
        <dbReference type="ARBA" id="ARBA00022801"/>
    </source>
</evidence>
<evidence type="ECO:0000256" key="3">
    <source>
        <dbReference type="ARBA" id="ARBA00009759"/>
    </source>
</evidence>
<comment type="cofactor">
    <cofactor evidence="2 9 10">
        <name>Mg(2+)</name>
        <dbReference type="ChEBI" id="CHEBI:18420"/>
    </cofactor>
</comment>
<keyword evidence="6 9" id="KW-0479">Metal-binding</keyword>
<dbReference type="RefSeq" id="WP_090645232.1">
    <property type="nucleotide sequence ID" value="NZ_CBCRYE010000001.1"/>
</dbReference>
<feature type="binding site" evidence="9">
    <location>
        <position position="92"/>
    </location>
    <ligand>
        <name>Mg(2+)</name>
        <dbReference type="ChEBI" id="CHEBI:18420"/>
        <label>1</label>
        <note>catalytic</note>
    </ligand>
</feature>
<dbReference type="CDD" id="cd01639">
    <property type="entry name" value="IMPase"/>
    <property type="match status" value="1"/>
</dbReference>
<proteinExistence type="inferred from homology"/>
<dbReference type="GO" id="GO:0008934">
    <property type="term" value="F:inositol monophosphate 1-phosphatase activity"/>
    <property type="evidence" value="ECO:0007669"/>
    <property type="project" value="InterPro"/>
</dbReference>
<evidence type="ECO:0000256" key="4">
    <source>
        <dbReference type="ARBA" id="ARBA00013106"/>
    </source>
</evidence>
<dbReference type="PANTHER" id="PTHR20854:SF4">
    <property type="entry name" value="INOSITOL-1-MONOPHOSPHATASE-RELATED"/>
    <property type="match status" value="1"/>
</dbReference>
<name>A0A1G4QLL9_9CAUL</name>
<keyword evidence="7 10" id="KW-0378">Hydrolase</keyword>
<dbReference type="Gene3D" id="3.30.540.10">
    <property type="entry name" value="Fructose-1,6-Bisphosphatase, subunit A, domain 1"/>
    <property type="match status" value="1"/>
</dbReference>
<dbReference type="InterPro" id="IPR022337">
    <property type="entry name" value="Inositol_monophosphatase_SuhB"/>
</dbReference>
<dbReference type="PRINTS" id="PR01959">
    <property type="entry name" value="SBIMPHPHTASE"/>
</dbReference>
<feature type="binding site" evidence="9">
    <location>
        <position position="89"/>
    </location>
    <ligand>
        <name>Mg(2+)</name>
        <dbReference type="ChEBI" id="CHEBI:18420"/>
        <label>1</label>
        <note>catalytic</note>
    </ligand>
</feature>
<evidence type="ECO:0000313" key="12">
    <source>
        <dbReference type="Proteomes" id="UP000199150"/>
    </source>
</evidence>
<dbReference type="AlphaFoldDB" id="A0A1G4QLL9"/>
<evidence type="ECO:0000256" key="5">
    <source>
        <dbReference type="ARBA" id="ARBA00019784"/>
    </source>
</evidence>
<comment type="catalytic activity">
    <reaction evidence="1 10">
        <text>a myo-inositol phosphate + H2O = myo-inositol + phosphate</text>
        <dbReference type="Rhea" id="RHEA:24056"/>
        <dbReference type="ChEBI" id="CHEBI:15377"/>
        <dbReference type="ChEBI" id="CHEBI:17268"/>
        <dbReference type="ChEBI" id="CHEBI:43474"/>
        <dbReference type="ChEBI" id="CHEBI:84139"/>
        <dbReference type="EC" id="3.1.3.25"/>
    </reaction>
</comment>